<gene>
    <name evidence="2" type="ORF">TresaDRAFT_0070</name>
</gene>
<dbReference type="Pfam" id="PF13414">
    <property type="entry name" value="TPR_11"/>
    <property type="match status" value="1"/>
</dbReference>
<dbReference type="Pfam" id="PF13174">
    <property type="entry name" value="TPR_6"/>
    <property type="match status" value="1"/>
</dbReference>
<dbReference type="Gene3D" id="1.25.40.10">
    <property type="entry name" value="Tetratricopeptide repeat domain"/>
    <property type="match status" value="1"/>
</dbReference>
<dbReference type="SMART" id="SM00028">
    <property type="entry name" value="TPR"/>
    <property type="match status" value="4"/>
</dbReference>
<reference evidence="2 3" key="1">
    <citation type="submission" date="2011-09" db="EMBL/GenBank/DDBJ databases">
        <title>The draft genome of Treponema saccharophilum DSM 2985.</title>
        <authorList>
            <consortium name="US DOE Joint Genome Institute (JGI-PGF)"/>
            <person name="Lucas S."/>
            <person name="Copeland A."/>
            <person name="Lapidus A."/>
            <person name="Glavina del Rio T."/>
            <person name="Dalin E."/>
            <person name="Tice H."/>
            <person name="Bruce D."/>
            <person name="Goodwin L."/>
            <person name="Pitluck S."/>
            <person name="Peters L."/>
            <person name="Kyrpides N."/>
            <person name="Mavromatis K."/>
            <person name="Ivanova N."/>
            <person name="Markowitz V."/>
            <person name="Cheng J.-F."/>
            <person name="Hugenholtz P."/>
            <person name="Woyke T."/>
            <person name="Wu D."/>
            <person name="Gronow S."/>
            <person name="Wellnitz S."/>
            <person name="Brambilla E."/>
            <person name="Klenk H.-P."/>
            <person name="Eisen J.A."/>
        </authorList>
    </citation>
    <scope>NUCLEOTIDE SEQUENCE [LARGE SCALE GENOMIC DNA]</scope>
    <source>
        <strain evidence="2 3">DSM 2985</strain>
    </source>
</reference>
<dbReference type="Pfam" id="PF13181">
    <property type="entry name" value="TPR_8"/>
    <property type="match status" value="1"/>
</dbReference>
<dbReference type="InterPro" id="IPR011990">
    <property type="entry name" value="TPR-like_helical_dom_sf"/>
</dbReference>
<evidence type="ECO:0000313" key="3">
    <source>
        <dbReference type="Proteomes" id="UP000003571"/>
    </source>
</evidence>
<dbReference type="SUPFAM" id="SSF48452">
    <property type="entry name" value="TPR-like"/>
    <property type="match status" value="1"/>
</dbReference>
<name>H7ENW4_9SPIR</name>
<dbReference type="Proteomes" id="UP000003571">
    <property type="component" value="Unassembled WGS sequence"/>
</dbReference>
<dbReference type="PROSITE" id="PS50005">
    <property type="entry name" value="TPR"/>
    <property type="match status" value="2"/>
</dbReference>
<keyword evidence="3" id="KW-1185">Reference proteome</keyword>
<dbReference type="EMBL" id="AGRW01000054">
    <property type="protein sequence ID" value="EIC00597.1"/>
    <property type="molecule type" value="Genomic_DNA"/>
</dbReference>
<organism evidence="2 3">
    <name type="scientific">Treponema saccharophilum DSM 2985</name>
    <dbReference type="NCBI Taxonomy" id="907348"/>
    <lineage>
        <taxon>Bacteria</taxon>
        <taxon>Pseudomonadati</taxon>
        <taxon>Spirochaetota</taxon>
        <taxon>Spirochaetia</taxon>
        <taxon>Spirochaetales</taxon>
        <taxon>Treponemataceae</taxon>
        <taxon>Treponema</taxon>
    </lineage>
</organism>
<dbReference type="InterPro" id="IPR019734">
    <property type="entry name" value="TPR_rpt"/>
</dbReference>
<dbReference type="PATRIC" id="fig|907348.3.peg.2650"/>
<dbReference type="eggNOG" id="COG0457">
    <property type="taxonomic scope" value="Bacteria"/>
</dbReference>
<dbReference type="OrthoDB" id="9766710at2"/>
<dbReference type="STRING" id="907348.TresaDRAFT_0070"/>
<dbReference type="RefSeq" id="WP_002706253.1">
    <property type="nucleotide sequence ID" value="NZ_AGRW01000054.1"/>
</dbReference>
<keyword evidence="1" id="KW-0802">TPR repeat</keyword>
<sequence>MTKNTVFHDGIVLYNKRDYNGALTFFLSLPDDASIDNIELAYYIGLCYARLKRFDDAMLYLEQVVTAGGSSDDGGERKNGRVLQCRYILSIIYVMSGRNKLAMFELNKLLETGYKPSHVYSSLAFLLWEDGDTDACIAHYKKAIEIDPNNATALNGLGYVLASENRDLSAALSYCKKALSLEPQSPACMDSLGWVYLKLGLMNDAFRYLNQAQSLLPDSEEIAAHIRMAQELR</sequence>
<feature type="repeat" description="TPR" evidence="1">
    <location>
        <begin position="186"/>
        <end position="219"/>
    </location>
</feature>
<proteinExistence type="predicted"/>
<dbReference type="PANTHER" id="PTHR12558">
    <property type="entry name" value="CELL DIVISION CYCLE 16,23,27"/>
    <property type="match status" value="1"/>
</dbReference>
<feature type="repeat" description="TPR" evidence="1">
    <location>
        <begin position="117"/>
        <end position="150"/>
    </location>
</feature>
<accession>H7ENW4</accession>
<dbReference type="AlphaFoldDB" id="H7ENW4"/>
<comment type="caution">
    <text evidence="2">The sequence shown here is derived from an EMBL/GenBank/DDBJ whole genome shotgun (WGS) entry which is preliminary data.</text>
</comment>
<evidence type="ECO:0000256" key="1">
    <source>
        <dbReference type="PROSITE-ProRule" id="PRU00339"/>
    </source>
</evidence>
<protein>
    <submittedName>
        <fullName evidence="2">Tetratricopeptide TPR_1 repeat-containing protein</fullName>
    </submittedName>
</protein>
<evidence type="ECO:0000313" key="2">
    <source>
        <dbReference type="EMBL" id="EIC00597.1"/>
    </source>
</evidence>
<dbReference type="PANTHER" id="PTHR12558:SF13">
    <property type="entry name" value="CELL DIVISION CYCLE PROTEIN 27 HOMOLOG"/>
    <property type="match status" value="1"/>
</dbReference>